<dbReference type="EMBL" id="JASZZN010000013">
    <property type="protein sequence ID" value="MDM4017306.1"/>
    <property type="molecule type" value="Genomic_DNA"/>
</dbReference>
<name>A0ABT7PLZ4_9BACT</name>
<keyword evidence="2" id="KW-1185">Reference proteome</keyword>
<dbReference type="Proteomes" id="UP001239462">
    <property type="component" value="Unassembled WGS sequence"/>
</dbReference>
<proteinExistence type="predicted"/>
<organism evidence="1 2">
    <name type="scientific">Roseiconus lacunae</name>
    <dbReference type="NCBI Taxonomy" id="2605694"/>
    <lineage>
        <taxon>Bacteria</taxon>
        <taxon>Pseudomonadati</taxon>
        <taxon>Planctomycetota</taxon>
        <taxon>Planctomycetia</taxon>
        <taxon>Pirellulales</taxon>
        <taxon>Pirellulaceae</taxon>
        <taxon>Roseiconus</taxon>
    </lineage>
</organism>
<gene>
    <name evidence="1" type="ORF">QTN89_17800</name>
</gene>
<sequence>MSETNNEPEGKGIWLTSDEVHELRDHIQALKVGHSLIAKPDQLAPDELGEIYRQMGEAISALASSPIFGATGPGKGNK</sequence>
<evidence type="ECO:0000313" key="2">
    <source>
        <dbReference type="Proteomes" id="UP001239462"/>
    </source>
</evidence>
<evidence type="ECO:0000313" key="1">
    <source>
        <dbReference type="EMBL" id="MDM4017306.1"/>
    </source>
</evidence>
<accession>A0ABT7PLZ4</accession>
<comment type="caution">
    <text evidence="1">The sequence shown here is derived from an EMBL/GenBank/DDBJ whole genome shotgun (WGS) entry which is preliminary data.</text>
</comment>
<dbReference type="RefSeq" id="WP_289164760.1">
    <property type="nucleotide sequence ID" value="NZ_JASZZN010000013.1"/>
</dbReference>
<protein>
    <submittedName>
        <fullName evidence="1">Uncharacterized protein</fullName>
    </submittedName>
</protein>
<reference evidence="1 2" key="1">
    <citation type="submission" date="2023-06" db="EMBL/GenBank/DDBJ databases">
        <title>Roseiconus lacunae JC819 isolated from Gulf of Mannar region, Tamil Nadu.</title>
        <authorList>
            <person name="Pk S."/>
            <person name="Ch S."/>
            <person name="Ch V.R."/>
        </authorList>
    </citation>
    <scope>NUCLEOTIDE SEQUENCE [LARGE SCALE GENOMIC DNA]</scope>
    <source>
        <strain evidence="1 2">JC819</strain>
    </source>
</reference>